<evidence type="ECO:0000313" key="3">
    <source>
        <dbReference type="EMBL" id="EZG67247.1"/>
    </source>
</evidence>
<dbReference type="EMBL" id="AFNH02000528">
    <property type="protein sequence ID" value="EZG67247.1"/>
    <property type="molecule type" value="Genomic_DNA"/>
</dbReference>
<evidence type="ECO:0000256" key="2">
    <source>
        <dbReference type="SAM" id="Phobius"/>
    </source>
</evidence>
<feature type="compositionally biased region" description="Polar residues" evidence="1">
    <location>
        <begin position="328"/>
        <end position="340"/>
    </location>
</feature>
<keyword evidence="2 3" id="KW-0812">Transmembrane</keyword>
<comment type="caution">
    <text evidence="3">The sequence shown here is derived from an EMBL/GenBank/DDBJ whole genome shotgun (WGS) entry which is preliminary data.</text>
</comment>
<dbReference type="SUPFAM" id="SSF103473">
    <property type="entry name" value="MFS general substrate transporter"/>
    <property type="match status" value="1"/>
</dbReference>
<dbReference type="GeneID" id="22912577"/>
<feature type="transmembrane region" description="Helical" evidence="2">
    <location>
        <begin position="131"/>
        <end position="153"/>
    </location>
</feature>
<dbReference type="InterPro" id="IPR036259">
    <property type="entry name" value="MFS_trans_sf"/>
</dbReference>
<feature type="transmembrane region" description="Helical" evidence="2">
    <location>
        <begin position="66"/>
        <end position="86"/>
    </location>
</feature>
<dbReference type="Gene3D" id="1.20.1250.20">
    <property type="entry name" value="MFS general substrate transporter like domains"/>
    <property type="match status" value="1"/>
</dbReference>
<keyword evidence="2" id="KW-1133">Transmembrane helix</keyword>
<organism evidence="3 4">
    <name type="scientific">Gregarina niphandrodes</name>
    <name type="common">Septate eugregarine</name>
    <dbReference type="NCBI Taxonomy" id="110365"/>
    <lineage>
        <taxon>Eukaryota</taxon>
        <taxon>Sar</taxon>
        <taxon>Alveolata</taxon>
        <taxon>Apicomplexa</taxon>
        <taxon>Conoidasida</taxon>
        <taxon>Gregarinasina</taxon>
        <taxon>Eugregarinorida</taxon>
        <taxon>Gregarinidae</taxon>
        <taxon>Gregarina</taxon>
    </lineage>
</organism>
<evidence type="ECO:0000313" key="4">
    <source>
        <dbReference type="Proteomes" id="UP000019763"/>
    </source>
</evidence>
<sequence>MVCGQTMVLFIVEFSVPVISQQALVAEFPSLGNSTYVWNTVIAVESIARVTSVIGGMMVDYYGRYYLVLASFLSSIIFSVLGSYTYTDSVTTNMVLYILFRGLVVLSGVHCGMYGPIWAIECLGVQYRAMVFFSCQVLCALCYMAATGFEWSLEAKTVGGDWRAFQRYVHLPMLPFVAFGLLVFSESPMWLLAKRFPRTRVWDTFLYFSGQRIGDKKQLPLDRIRFKHIDDVDPYTLRHPGRLCTCRPSRTGYDRTEDLGIQRETAPRYMYSGTLCPQEILPTFAHGWRKPDGCLKGQGSTCDGALANTETTPRPRWYAPIPAEVSHQESSGDATTFNTRENIREEHSDTGHSEKEYSETERPEKMHPETEHPETEHSEREHSEREGSEKEDSEREGSERERSEKEDSEREGSERERSGKEDSEKEDSERERIQRRQDGGVPEINFTMSVCRPNCGGGKGLYRLCRDTSLHGAGPRWRTRIRE</sequence>
<name>A0A023B7D4_GRENI</name>
<accession>A0A023B7D4</accession>
<protein>
    <submittedName>
        <fullName evidence="3">Transmembrane protein</fullName>
    </submittedName>
</protein>
<gene>
    <name evidence="3" type="ORF">GNI_070330</name>
</gene>
<proteinExistence type="predicted"/>
<feature type="transmembrane region" description="Helical" evidence="2">
    <location>
        <begin position="173"/>
        <end position="193"/>
    </location>
</feature>
<feature type="compositionally biased region" description="Basic and acidic residues" evidence="1">
    <location>
        <begin position="341"/>
        <end position="438"/>
    </location>
</feature>
<dbReference type="AlphaFoldDB" id="A0A023B7D4"/>
<keyword evidence="2" id="KW-0472">Membrane</keyword>
<dbReference type="VEuPathDB" id="CryptoDB:GNI_070330"/>
<dbReference type="RefSeq" id="XP_011130292.1">
    <property type="nucleotide sequence ID" value="XM_011131990.1"/>
</dbReference>
<keyword evidence="4" id="KW-1185">Reference proteome</keyword>
<feature type="transmembrane region" description="Helical" evidence="2">
    <location>
        <begin position="98"/>
        <end position="119"/>
    </location>
</feature>
<feature type="region of interest" description="Disordered" evidence="1">
    <location>
        <begin position="323"/>
        <end position="449"/>
    </location>
</feature>
<dbReference type="Proteomes" id="UP000019763">
    <property type="component" value="Unassembled WGS sequence"/>
</dbReference>
<reference evidence="3" key="1">
    <citation type="submission" date="2013-12" db="EMBL/GenBank/DDBJ databases">
        <authorList>
            <person name="Omoto C.K."/>
            <person name="Sibley D."/>
            <person name="Venepally P."/>
            <person name="Hadjithomas M."/>
            <person name="Karamycheva S."/>
            <person name="Brunk B."/>
            <person name="Roos D."/>
            <person name="Caler E."/>
            <person name="Lorenzi H."/>
        </authorList>
    </citation>
    <scope>NUCLEOTIDE SEQUENCE</scope>
</reference>
<evidence type="ECO:0000256" key="1">
    <source>
        <dbReference type="SAM" id="MobiDB-lite"/>
    </source>
</evidence>